<dbReference type="InterPro" id="IPR052165">
    <property type="entry name" value="Membrane_assoc_protease"/>
</dbReference>
<keyword evidence="11" id="KW-1185">Reference proteome</keyword>
<feature type="domain" description="NfeD1b N-terminal" evidence="9">
    <location>
        <begin position="34"/>
        <end position="221"/>
    </location>
</feature>
<evidence type="ECO:0000313" key="10">
    <source>
        <dbReference type="EMBL" id="MFC0522563.1"/>
    </source>
</evidence>
<dbReference type="Pfam" id="PF24961">
    <property type="entry name" value="NfeD_membrane"/>
    <property type="match status" value="1"/>
</dbReference>
<reference evidence="10 11" key="1">
    <citation type="submission" date="2024-09" db="EMBL/GenBank/DDBJ databases">
        <authorList>
            <person name="Sun Q."/>
            <person name="Mori K."/>
        </authorList>
    </citation>
    <scope>NUCLEOTIDE SEQUENCE [LARGE SCALE GENOMIC DNA]</scope>
    <source>
        <strain evidence="10 11">NCAIM B.02529</strain>
    </source>
</reference>
<dbReference type="Proteomes" id="UP001589836">
    <property type="component" value="Unassembled WGS sequence"/>
</dbReference>
<keyword evidence="4 5" id="KW-0472">Membrane</keyword>
<dbReference type="RefSeq" id="WP_377345088.1">
    <property type="nucleotide sequence ID" value="NZ_JBHLTP010000003.1"/>
</dbReference>
<keyword evidence="3 5" id="KW-1133">Transmembrane helix</keyword>
<name>A0ABV6LJI9_9BACI</name>
<keyword evidence="6" id="KW-0732">Signal</keyword>
<evidence type="ECO:0000313" key="11">
    <source>
        <dbReference type="Proteomes" id="UP001589836"/>
    </source>
</evidence>
<evidence type="ECO:0000256" key="5">
    <source>
        <dbReference type="SAM" id="Phobius"/>
    </source>
</evidence>
<feature type="transmembrane region" description="Helical" evidence="5">
    <location>
        <begin position="233"/>
        <end position="253"/>
    </location>
</feature>
<organism evidence="10 11">
    <name type="scientific">Pontibacillus salicampi</name>
    <dbReference type="NCBI Taxonomy" id="1449801"/>
    <lineage>
        <taxon>Bacteria</taxon>
        <taxon>Bacillati</taxon>
        <taxon>Bacillota</taxon>
        <taxon>Bacilli</taxon>
        <taxon>Bacillales</taxon>
        <taxon>Bacillaceae</taxon>
        <taxon>Pontibacillus</taxon>
    </lineage>
</organism>
<proteinExistence type="predicted"/>
<dbReference type="Gene3D" id="2.40.50.140">
    <property type="entry name" value="Nucleic acid-binding proteins"/>
    <property type="match status" value="1"/>
</dbReference>
<feature type="domain" description="NfeD integral membrane" evidence="8">
    <location>
        <begin position="239"/>
        <end position="352"/>
    </location>
</feature>
<dbReference type="InterPro" id="IPR056738">
    <property type="entry name" value="NfeD1b_N"/>
</dbReference>
<dbReference type="InterPro" id="IPR056739">
    <property type="entry name" value="NfeD_membrane"/>
</dbReference>
<keyword evidence="2 5" id="KW-0812">Transmembrane</keyword>
<feature type="transmembrane region" description="Helical" evidence="5">
    <location>
        <begin position="260"/>
        <end position="277"/>
    </location>
</feature>
<dbReference type="PANTHER" id="PTHR33507">
    <property type="entry name" value="INNER MEMBRANE PROTEIN YBBJ"/>
    <property type="match status" value="1"/>
</dbReference>
<dbReference type="PANTHER" id="PTHR33507:SF3">
    <property type="entry name" value="INNER MEMBRANE PROTEIN YBBJ"/>
    <property type="match status" value="1"/>
</dbReference>
<evidence type="ECO:0000256" key="6">
    <source>
        <dbReference type="SAM" id="SignalP"/>
    </source>
</evidence>
<feature type="transmembrane region" description="Helical" evidence="5">
    <location>
        <begin position="283"/>
        <end position="301"/>
    </location>
</feature>
<comment type="subcellular location">
    <subcellularLocation>
        <location evidence="1">Membrane</location>
        <topology evidence="1">Multi-pass membrane protein</topology>
    </subcellularLocation>
</comment>
<dbReference type="Gene3D" id="3.90.226.10">
    <property type="entry name" value="2-enoyl-CoA Hydratase, Chain A, domain 1"/>
    <property type="match status" value="1"/>
</dbReference>
<dbReference type="CDD" id="cd07021">
    <property type="entry name" value="Clp_protease_NfeD_like"/>
    <property type="match status" value="1"/>
</dbReference>
<dbReference type="Pfam" id="PF25145">
    <property type="entry name" value="NfeD1b_N"/>
    <property type="match status" value="1"/>
</dbReference>
<feature type="transmembrane region" description="Helical" evidence="5">
    <location>
        <begin position="331"/>
        <end position="351"/>
    </location>
</feature>
<gene>
    <name evidence="10" type="ORF">ACFFGV_03020</name>
</gene>
<sequence length="444" mass="46993">MRRIARAVMLLSLVLLAVHSIMSTSLQAEGDGKTVYVVPVQKEVEKGLASFLNRSIKEAEEQNADHIIFEVNTPGGAVDAASSIAKTFQDIDIPNTAFVLKEALSAGSYISLNADSIYMTPSATMGAAGVITSDGNAASKKAQSNWVKAMRSAAETGGRDPKFAEAMANPDLDLPEYQAGEGKYLTLSAGEAEEIGYAEGVVADREALLKELGLEDATIKETNPTLTEQIARLITNPVVVPILLSLASLGFVAELYTPGFGIAGTMGLVALILFFYGHFIAGLAGYETIIFFALGIICIILELFVPGGILGIIGVGAVIGSLFMATDDAGYMAMSIGIALMVAIIASILLFKFMGFERGFMKNIILNDATSTDKGYVSSKNRLELIGLEGTTLTPLRPSGTGEFDGERIDIVTEGGFIASGKAVKVIQAEGTRVIVREIIKEQE</sequence>
<dbReference type="EMBL" id="JBHLTP010000003">
    <property type="protein sequence ID" value="MFC0522563.1"/>
    <property type="molecule type" value="Genomic_DNA"/>
</dbReference>
<comment type="caution">
    <text evidence="10">The sequence shown here is derived from an EMBL/GenBank/DDBJ whole genome shotgun (WGS) entry which is preliminary data.</text>
</comment>
<dbReference type="Pfam" id="PF01957">
    <property type="entry name" value="NfeD"/>
    <property type="match status" value="1"/>
</dbReference>
<feature type="chain" id="PRO_5046909335" evidence="6">
    <location>
        <begin position="29"/>
        <end position="444"/>
    </location>
</feature>
<accession>A0ABV6LJI9</accession>
<evidence type="ECO:0000256" key="1">
    <source>
        <dbReference type="ARBA" id="ARBA00004141"/>
    </source>
</evidence>
<dbReference type="InterPro" id="IPR002810">
    <property type="entry name" value="NfeD-like_C"/>
</dbReference>
<evidence type="ECO:0000256" key="2">
    <source>
        <dbReference type="ARBA" id="ARBA00022692"/>
    </source>
</evidence>
<evidence type="ECO:0000256" key="4">
    <source>
        <dbReference type="ARBA" id="ARBA00023136"/>
    </source>
</evidence>
<feature type="domain" description="NfeD-like C-terminal" evidence="7">
    <location>
        <begin position="384"/>
        <end position="437"/>
    </location>
</feature>
<protein>
    <submittedName>
        <fullName evidence="10">Nodulation protein NfeD</fullName>
    </submittedName>
</protein>
<evidence type="ECO:0000259" key="9">
    <source>
        <dbReference type="Pfam" id="PF25145"/>
    </source>
</evidence>
<feature type="signal peptide" evidence="6">
    <location>
        <begin position="1"/>
        <end position="28"/>
    </location>
</feature>
<dbReference type="InterPro" id="IPR012340">
    <property type="entry name" value="NA-bd_OB-fold"/>
</dbReference>
<dbReference type="InterPro" id="IPR029045">
    <property type="entry name" value="ClpP/crotonase-like_dom_sf"/>
</dbReference>
<evidence type="ECO:0000259" key="7">
    <source>
        <dbReference type="Pfam" id="PF01957"/>
    </source>
</evidence>
<evidence type="ECO:0000256" key="3">
    <source>
        <dbReference type="ARBA" id="ARBA00022989"/>
    </source>
</evidence>
<evidence type="ECO:0000259" key="8">
    <source>
        <dbReference type="Pfam" id="PF24961"/>
    </source>
</evidence>
<dbReference type="SUPFAM" id="SSF52096">
    <property type="entry name" value="ClpP/crotonase"/>
    <property type="match status" value="1"/>
</dbReference>